<dbReference type="AlphaFoldDB" id="A0A9X8NV05"/>
<name>A0A9X8NV05_BACCE</name>
<evidence type="ECO:0000313" key="2">
    <source>
        <dbReference type="Proteomes" id="UP000253597"/>
    </source>
</evidence>
<evidence type="ECO:0000313" key="1">
    <source>
        <dbReference type="EMBL" id="RWQ72991.1"/>
    </source>
</evidence>
<sequence length="65" mass="7147">MNLNSGSNIALEGDEKELLEIVNNFNDGICRGDSTGALSYYDSKTDMNMIIQVANISMISWEVSN</sequence>
<gene>
    <name evidence="1" type="ORF">DR116_0016820</name>
</gene>
<dbReference type="Proteomes" id="UP000253597">
    <property type="component" value="Unassembled WGS sequence"/>
</dbReference>
<proteinExistence type="predicted"/>
<organism evidence="1 2">
    <name type="scientific">Bacillus cereus</name>
    <dbReference type="NCBI Taxonomy" id="1396"/>
    <lineage>
        <taxon>Bacteria</taxon>
        <taxon>Bacillati</taxon>
        <taxon>Bacillota</taxon>
        <taxon>Bacilli</taxon>
        <taxon>Bacillales</taxon>
        <taxon>Bacillaceae</taxon>
        <taxon>Bacillus</taxon>
        <taxon>Bacillus cereus group</taxon>
    </lineage>
</organism>
<comment type="caution">
    <text evidence="1">The sequence shown here is derived from an EMBL/GenBank/DDBJ whole genome shotgun (WGS) entry which is preliminary data.</text>
</comment>
<dbReference type="EMBL" id="QNGD03000008">
    <property type="protein sequence ID" value="RWQ72991.1"/>
    <property type="molecule type" value="Genomic_DNA"/>
</dbReference>
<accession>A0A9X8NV05</accession>
<protein>
    <submittedName>
        <fullName evidence="1">Uncharacterized protein</fullName>
    </submittedName>
</protein>
<reference evidence="1 2" key="1">
    <citation type="submission" date="2019-01" db="EMBL/GenBank/DDBJ databases">
        <title>Draft genome sequence of heavy metal resistant Bacillus cereus NWUAB01.</title>
        <authorList>
            <person name="Babalola O."/>
            <person name="Aremu B.R."/>
            <person name="Ayangbenro A.S."/>
        </authorList>
    </citation>
    <scope>NUCLEOTIDE SEQUENCE [LARGE SCALE GENOMIC DNA]</scope>
    <source>
        <strain evidence="1 2">NWUAB01</strain>
    </source>
</reference>